<organism evidence="1 2">
    <name type="scientific">Bauhinia variegata</name>
    <name type="common">Purple orchid tree</name>
    <name type="synonym">Phanera variegata</name>
    <dbReference type="NCBI Taxonomy" id="167791"/>
    <lineage>
        <taxon>Eukaryota</taxon>
        <taxon>Viridiplantae</taxon>
        <taxon>Streptophyta</taxon>
        <taxon>Embryophyta</taxon>
        <taxon>Tracheophyta</taxon>
        <taxon>Spermatophyta</taxon>
        <taxon>Magnoliopsida</taxon>
        <taxon>eudicotyledons</taxon>
        <taxon>Gunneridae</taxon>
        <taxon>Pentapetalae</taxon>
        <taxon>rosids</taxon>
        <taxon>fabids</taxon>
        <taxon>Fabales</taxon>
        <taxon>Fabaceae</taxon>
        <taxon>Cercidoideae</taxon>
        <taxon>Cercideae</taxon>
        <taxon>Bauhiniinae</taxon>
        <taxon>Bauhinia</taxon>
    </lineage>
</organism>
<evidence type="ECO:0000313" key="2">
    <source>
        <dbReference type="Proteomes" id="UP000828941"/>
    </source>
</evidence>
<name>A0ACB9LG24_BAUVA</name>
<sequence length="470" mass="52975">MLLQERSDEITSTGDTLSQSLGRTSNKYWETASQHDSNRRKNAAETLALWYRTTKGRRGRDWEEMAAEVAVKTLVIIIIGSGLQELLTRLNESEISPGEYDPARLADLFQQYASKTIELPLTKPGSNINRNSSSAGSYACCILPAVILATLAYLYMPRKDWCFDHVMYVTRRNFNIAVETLLKQLENVIASLASVKEILSEKLGGLDLKLDQLMELTQKTYHCLADVKSKLFRIGNEVEHIHRQVSETIERVKRMESKQDMTNEGIDYLKGFCDAGYHKSEPQKYNPYKGLRFIAKSGAAVKNSVMNRTALLRSGILVLGTETLIMPKNKGKGGKNRKRGKNEADDEKRELVFKEDGQEYAQVLRMLGNGRCEATCIDGTKRLCHIRGKMHKKVWIAAGDIILVGLRDYQDDKADVILKYMADEARLLKAYGELPDSIRLNEGIAGGLEDEEEGGGDDYIEFEDEDIDKI</sequence>
<proteinExistence type="predicted"/>
<evidence type="ECO:0000313" key="1">
    <source>
        <dbReference type="EMBL" id="KAI4308423.1"/>
    </source>
</evidence>
<keyword evidence="2" id="KW-1185">Reference proteome</keyword>
<comment type="caution">
    <text evidence="1">The sequence shown here is derived from an EMBL/GenBank/DDBJ whole genome shotgun (WGS) entry which is preliminary data.</text>
</comment>
<reference evidence="1 2" key="1">
    <citation type="journal article" date="2022" name="DNA Res.">
        <title>Chromosomal-level genome assembly of the orchid tree Bauhinia variegata (Leguminosae; Cercidoideae) supports the allotetraploid origin hypothesis of Bauhinia.</title>
        <authorList>
            <person name="Zhong Y."/>
            <person name="Chen Y."/>
            <person name="Zheng D."/>
            <person name="Pang J."/>
            <person name="Liu Y."/>
            <person name="Luo S."/>
            <person name="Meng S."/>
            <person name="Qian L."/>
            <person name="Wei D."/>
            <person name="Dai S."/>
            <person name="Zhou R."/>
        </authorList>
    </citation>
    <scope>NUCLEOTIDE SEQUENCE [LARGE SCALE GENOMIC DNA]</scope>
    <source>
        <strain evidence="1">BV-YZ2020</strain>
    </source>
</reference>
<dbReference type="EMBL" id="CM039437">
    <property type="protein sequence ID" value="KAI4308423.1"/>
    <property type="molecule type" value="Genomic_DNA"/>
</dbReference>
<dbReference type="Proteomes" id="UP000828941">
    <property type="component" value="Chromosome 12"/>
</dbReference>
<protein>
    <submittedName>
        <fullName evidence="1">Uncharacterized protein</fullName>
    </submittedName>
</protein>
<gene>
    <name evidence="1" type="ORF">L6164_031501</name>
</gene>
<accession>A0ACB9LG24</accession>